<dbReference type="Gene3D" id="3.90.1150.10">
    <property type="entry name" value="Aspartate Aminotransferase, domain 1"/>
    <property type="match status" value="1"/>
</dbReference>
<evidence type="ECO:0000256" key="1">
    <source>
        <dbReference type="ARBA" id="ARBA00001933"/>
    </source>
</evidence>
<dbReference type="SUPFAM" id="SSF53383">
    <property type="entry name" value="PLP-dependent transferases"/>
    <property type="match status" value="1"/>
</dbReference>
<dbReference type="InterPro" id="IPR005814">
    <property type="entry name" value="Aminotrans_3"/>
</dbReference>
<dbReference type="GO" id="GO:0008483">
    <property type="term" value="F:transaminase activity"/>
    <property type="evidence" value="ECO:0007669"/>
    <property type="project" value="UniProtKB-KW"/>
</dbReference>
<dbReference type="Proteomes" id="UP000194546">
    <property type="component" value="Unassembled WGS sequence"/>
</dbReference>
<dbReference type="InterPro" id="IPR015421">
    <property type="entry name" value="PyrdxlP-dep_Trfase_major"/>
</dbReference>
<protein>
    <submittedName>
        <fullName evidence="4">Glutamate-1-semialdehyde aminotransferase</fullName>
    </submittedName>
</protein>
<dbReference type="PANTHER" id="PTHR43713">
    <property type="entry name" value="GLUTAMATE-1-SEMIALDEHYDE 2,1-AMINOMUTASE"/>
    <property type="match status" value="1"/>
</dbReference>
<dbReference type="GO" id="GO:0030170">
    <property type="term" value="F:pyridoxal phosphate binding"/>
    <property type="evidence" value="ECO:0007669"/>
    <property type="project" value="InterPro"/>
</dbReference>
<dbReference type="RefSeq" id="WP_256928047.1">
    <property type="nucleotide sequence ID" value="NZ_NBTY01000211.1"/>
</dbReference>
<organism evidence="4 5">
    <name type="scientific">Caballeronia sordidicola</name>
    <name type="common">Burkholderia sordidicola</name>
    <dbReference type="NCBI Taxonomy" id="196367"/>
    <lineage>
        <taxon>Bacteria</taxon>
        <taxon>Pseudomonadati</taxon>
        <taxon>Pseudomonadota</taxon>
        <taxon>Betaproteobacteria</taxon>
        <taxon>Burkholderiales</taxon>
        <taxon>Burkholderiaceae</taxon>
        <taxon>Caballeronia</taxon>
    </lineage>
</organism>
<evidence type="ECO:0000313" key="5">
    <source>
        <dbReference type="Proteomes" id="UP000194546"/>
    </source>
</evidence>
<dbReference type="Gene3D" id="3.40.640.10">
    <property type="entry name" value="Type I PLP-dependent aspartate aminotransferase-like (Major domain)"/>
    <property type="match status" value="1"/>
</dbReference>
<evidence type="ECO:0000313" key="4">
    <source>
        <dbReference type="EMBL" id="OTP65952.1"/>
    </source>
</evidence>
<name>A0A242M476_CABSO</name>
<dbReference type="EMBL" id="NBTY01000211">
    <property type="protein sequence ID" value="OTP65952.1"/>
    <property type="molecule type" value="Genomic_DNA"/>
</dbReference>
<dbReference type="AlphaFoldDB" id="A0A242M476"/>
<keyword evidence="4" id="KW-0808">Transferase</keyword>
<evidence type="ECO:0000256" key="3">
    <source>
        <dbReference type="RuleBase" id="RU003560"/>
    </source>
</evidence>
<dbReference type="CDD" id="cd00610">
    <property type="entry name" value="OAT_like"/>
    <property type="match status" value="1"/>
</dbReference>
<comment type="cofactor">
    <cofactor evidence="1">
        <name>pyridoxal 5'-phosphate</name>
        <dbReference type="ChEBI" id="CHEBI:597326"/>
    </cofactor>
</comment>
<proteinExistence type="inferred from homology"/>
<evidence type="ECO:0000256" key="2">
    <source>
        <dbReference type="ARBA" id="ARBA00022898"/>
    </source>
</evidence>
<comment type="similarity">
    <text evidence="3">Belongs to the class-III pyridoxal-phosphate-dependent aminotransferase family.</text>
</comment>
<keyword evidence="2 3" id="KW-0663">Pyridoxal phosphate</keyword>
<dbReference type="InterPro" id="IPR015422">
    <property type="entry name" value="PyrdxlP-dep_Trfase_small"/>
</dbReference>
<keyword evidence="4" id="KW-0032">Aminotransferase</keyword>
<dbReference type="InterPro" id="IPR015424">
    <property type="entry name" value="PyrdxlP-dep_Trfase"/>
</dbReference>
<dbReference type="Pfam" id="PF00202">
    <property type="entry name" value="Aminotran_3"/>
    <property type="match status" value="1"/>
</dbReference>
<sequence length="451" mass="48660">MPPSKLQENSTYRSVDAVAVAVGHAAQLYAQRNPQSAAQYERALNVMPGGNTRSVLYYSPFPLAIARGEGCRLWDADEHEYIDFIAEFTAGIYGHSNPVIRKAIDSALDSGINLSGHNLLESRLALLVCDRFPSIDAIRFTNSGTEANLMALAAATVHTGRKKIVVFSGGYHGGVLTFAKGNNRVNVPHDFLIAQYNNLQSVQALFEAHRGEIAAVIAEPMQGASGCITADEEFLAGLRKLTSENGALLIFDEVMTSRLSPGGLQEKLGIHADLTTLGKYIGGGMSFGAFGGRAAIMDQFDPRNRHATPHAGTFNNNVLTMAAGAAGLTELYTPAVATELNARGDQLRARLNSMCAASDVAMQLIGTGSLLNLQAGTHEIRSVEDLLPSGNILKDLFFFHMVEHGIYLARRGFIVLSIPTGTEEIERFIVAFSRFLERYADILHTGPVISH</sequence>
<dbReference type="PANTHER" id="PTHR43713:SF3">
    <property type="entry name" value="GLUTAMATE-1-SEMIALDEHYDE 2,1-AMINOMUTASE 1, CHLOROPLASTIC-RELATED"/>
    <property type="match status" value="1"/>
</dbReference>
<gene>
    <name evidence="4" type="ORF">PAMC26510_36525</name>
</gene>
<accession>A0A242M476</accession>
<reference evidence="4 5" key="1">
    <citation type="submission" date="2017-03" db="EMBL/GenBank/DDBJ databases">
        <title>Genome analysis of strain PAMC 26510.</title>
        <authorList>
            <person name="Oh H.-M."/>
            <person name="Yang J.-A."/>
        </authorList>
    </citation>
    <scope>NUCLEOTIDE SEQUENCE [LARGE SCALE GENOMIC DNA]</scope>
    <source>
        <strain evidence="4 5">PAMC 26510</strain>
    </source>
</reference>
<comment type="caution">
    <text evidence="4">The sequence shown here is derived from an EMBL/GenBank/DDBJ whole genome shotgun (WGS) entry which is preliminary data.</text>
</comment>